<dbReference type="Proteomes" id="UP001622594">
    <property type="component" value="Chromosome"/>
</dbReference>
<feature type="domain" description="N-acetyltransferase" evidence="1">
    <location>
        <begin position="16"/>
        <end position="174"/>
    </location>
</feature>
<proteinExistence type="predicted"/>
<dbReference type="InterPro" id="IPR016181">
    <property type="entry name" value="Acyl_CoA_acyltransferase"/>
</dbReference>
<evidence type="ECO:0000313" key="2">
    <source>
        <dbReference type="EMBL" id="WTR70903.1"/>
    </source>
</evidence>
<dbReference type="PANTHER" id="PTHR43441">
    <property type="entry name" value="RIBOSOMAL-PROTEIN-SERINE ACETYLTRANSFERASE"/>
    <property type="match status" value="1"/>
</dbReference>
<dbReference type="PROSITE" id="PS51186">
    <property type="entry name" value="GNAT"/>
    <property type="match status" value="1"/>
</dbReference>
<dbReference type="PANTHER" id="PTHR43441:SF2">
    <property type="entry name" value="FAMILY ACETYLTRANSFERASE, PUTATIVE (AFU_ORTHOLOGUE AFUA_7G00850)-RELATED"/>
    <property type="match status" value="1"/>
</dbReference>
<dbReference type="InterPro" id="IPR000182">
    <property type="entry name" value="GNAT_dom"/>
</dbReference>
<dbReference type="CDD" id="cd04301">
    <property type="entry name" value="NAT_SF"/>
    <property type="match status" value="1"/>
</dbReference>
<dbReference type="Pfam" id="PF13302">
    <property type="entry name" value="Acetyltransf_3"/>
    <property type="match status" value="1"/>
</dbReference>
<gene>
    <name evidence="2" type="ORF">OG814_17250</name>
</gene>
<dbReference type="RefSeq" id="WP_327163592.1">
    <property type="nucleotide sequence ID" value="NZ_CP108062.1"/>
</dbReference>
<sequence>MDLPSPAPLITLDDGLTLRAFDAEKDLAELFRVIEESLEHLRPWMPWVAEHSLARTADFLAGRAEQWASGEQCSYAIVLDGAIVGSCTLLRYEDSPEGTREIGYWLHPAVTGRGVATRAAAALVDQAFRLPGVDRVEILHARANTASGSVPARLGFTPEGYRPAEALAPAETGENRVWVLPRSRWEG</sequence>
<protein>
    <submittedName>
        <fullName evidence="2">GNAT family N-acetyltransferase</fullName>
    </submittedName>
</protein>
<name>A0ABZ1L8W8_9ACTN</name>
<dbReference type="EMBL" id="CP108188">
    <property type="protein sequence ID" value="WTR70903.1"/>
    <property type="molecule type" value="Genomic_DNA"/>
</dbReference>
<dbReference type="InterPro" id="IPR051908">
    <property type="entry name" value="Ribosomal_N-acetyltransferase"/>
</dbReference>
<accession>A0ABZ1L8W8</accession>
<evidence type="ECO:0000259" key="1">
    <source>
        <dbReference type="PROSITE" id="PS51186"/>
    </source>
</evidence>
<evidence type="ECO:0000313" key="3">
    <source>
        <dbReference type="Proteomes" id="UP001622594"/>
    </source>
</evidence>
<dbReference type="SUPFAM" id="SSF55729">
    <property type="entry name" value="Acyl-CoA N-acyltransferases (Nat)"/>
    <property type="match status" value="1"/>
</dbReference>
<organism evidence="2 3">
    <name type="scientific">Streptomyces zaomyceticus</name>
    <dbReference type="NCBI Taxonomy" id="68286"/>
    <lineage>
        <taxon>Bacteria</taxon>
        <taxon>Bacillati</taxon>
        <taxon>Actinomycetota</taxon>
        <taxon>Actinomycetes</taxon>
        <taxon>Kitasatosporales</taxon>
        <taxon>Streptomycetaceae</taxon>
        <taxon>Streptomyces</taxon>
    </lineage>
</organism>
<keyword evidence="3" id="KW-1185">Reference proteome</keyword>
<reference evidence="2 3" key="1">
    <citation type="submission" date="2022-10" db="EMBL/GenBank/DDBJ databases">
        <title>The complete genomes of actinobacterial strains from the NBC collection.</title>
        <authorList>
            <person name="Joergensen T.S."/>
            <person name="Alvarez Arevalo M."/>
            <person name="Sterndorff E.B."/>
            <person name="Faurdal D."/>
            <person name="Vuksanovic O."/>
            <person name="Mourched A.-S."/>
            <person name="Charusanti P."/>
            <person name="Shaw S."/>
            <person name="Blin K."/>
            <person name="Weber T."/>
        </authorList>
    </citation>
    <scope>NUCLEOTIDE SEQUENCE [LARGE SCALE GENOMIC DNA]</scope>
    <source>
        <strain evidence="2 3">NBC_00123</strain>
    </source>
</reference>
<dbReference type="Gene3D" id="3.40.630.30">
    <property type="match status" value="1"/>
</dbReference>